<dbReference type="PANTHER" id="PTHR33053">
    <property type="entry name" value="PROTEIN, PUTATIVE-RELATED"/>
    <property type="match status" value="1"/>
</dbReference>
<name>A0A9P6KXC4_9MICR</name>
<evidence type="ECO:0000313" key="2">
    <source>
        <dbReference type="Proteomes" id="UP000740883"/>
    </source>
</evidence>
<dbReference type="PANTHER" id="PTHR33053:SF9">
    <property type="entry name" value="AGAP000105-PA"/>
    <property type="match status" value="1"/>
</dbReference>
<comment type="caution">
    <text evidence="1">The sequence shown here is derived from an EMBL/GenBank/DDBJ whole genome shotgun (WGS) entry which is preliminary data.</text>
</comment>
<dbReference type="AlphaFoldDB" id="A0A9P6KXC4"/>
<evidence type="ECO:0000313" key="1">
    <source>
        <dbReference type="EMBL" id="KAF9742723.1"/>
    </source>
</evidence>
<sequence length="148" mass="16765">MENVRQLLVNFVTGAQYLYGAGFVSYNVHSLIHLPDDYMKFGNLNSVSCFIFENYLGAIIKGRLSGRNRPLEQIMRHVVIENSKTNKKELKKQETTKKFYFGQTVIKRGLLGSRDNCVMLKCGKIGIIKSISSDALGINMFTEKSSLF</sequence>
<reference evidence="1 2" key="1">
    <citation type="journal article" date="2020" name="Genome Biol. Evol.">
        <title>Comparative genomics of strictly vertically transmitted, feminizing microsporidia endosymbionts of amphipod crustaceans.</title>
        <authorList>
            <person name="Cormier A."/>
            <person name="Chebbi M.A."/>
            <person name="Giraud I."/>
            <person name="Wattier R."/>
            <person name="Teixeira M."/>
            <person name="Gilbert C."/>
            <person name="Rigaud T."/>
            <person name="Cordaux R."/>
        </authorList>
    </citation>
    <scope>NUCLEOTIDE SEQUENCE [LARGE SCALE GENOMIC DNA]</scope>
    <source>
        <strain evidence="1 2">Ou3-Ou53</strain>
    </source>
</reference>
<accession>A0A9P6KXC4</accession>
<dbReference type="OrthoDB" id="10036512at2759"/>
<dbReference type="Proteomes" id="UP000740883">
    <property type="component" value="Unassembled WGS sequence"/>
</dbReference>
<keyword evidence="2" id="KW-1185">Reference proteome</keyword>
<proteinExistence type="predicted"/>
<dbReference type="EMBL" id="SBJO01001637">
    <property type="protein sequence ID" value="KAF9742723.1"/>
    <property type="molecule type" value="Genomic_DNA"/>
</dbReference>
<protein>
    <submittedName>
        <fullName evidence="1">Uncharacterized protein</fullName>
    </submittedName>
</protein>
<gene>
    <name evidence="1" type="ORF">NGRA_3609</name>
</gene>
<organism evidence="1 2">
    <name type="scientific">Nosema granulosis</name>
    <dbReference type="NCBI Taxonomy" id="83296"/>
    <lineage>
        <taxon>Eukaryota</taxon>
        <taxon>Fungi</taxon>
        <taxon>Fungi incertae sedis</taxon>
        <taxon>Microsporidia</taxon>
        <taxon>Nosematidae</taxon>
        <taxon>Nosema</taxon>
    </lineage>
</organism>
<feature type="non-terminal residue" evidence="1">
    <location>
        <position position="148"/>
    </location>
</feature>